<sequence length="2070" mass="230945">MLKGRGRDPRNVASPPPAHLAKIMRPPALARGAMPPTTPTSMHRVPQTRPEPDYEVVEFPSDQYVNAKIQPPPPPPPRPPTGHPVDAGASCGLCGGGGARVRCTECGRRALCASCDDMYHRHPKRRNHQRQALSATQLREERPPLPPKAGPPVPPPRKHKISGDRMSASPKPPPVLDQRRATLSSPHHAAMMMGAHSPGSPVPPANLIQAPHHHQQMPQHLQTKMTTTPTPNHLGSMPFLPTNMHIATGHHAAVPGQSNTLSHMNTAWNRPRGSLQADQWDNSDNMAPTMQNWGRPLRRGASVLELGGGAATGCAGCAHCAPVPWRYGSCASLDHPWANTNPGWAPTCCTPGHPMHGVQPHPHLPPQTPQPYRRAESRTVSRAASRAGSRAASPAMSVRSRTSRRMKHRTPSPPPLPSSDADSESESESDHEPPSKPQEKEEDSLGPAPPPPNSSWQCEHCTFVNEPGVRVCAICCRTPVSVPKTITKELSENVERLKITHKQSPSPVRTSEEPRYDREVEKPKTKSKKERTSTGCGPSPPREGNTSRNQINRLVTPTRESSANNHDDKLQGRHDMAVGPSPPREVRNGTKHMDMSTEISPPRDTNKTMRVSPYRDSRQSPRPEVPKRHSISVGPSPPRDNTYVNAPSKQPSTNTQKKSTGTSPPRDAIERRKTNVSNTGTSPPPQSISTQTYEVPNTNAWERASSVSRSRPRRRFRDEARRERSQSRHSMSSDTRESDRSIRTAGPGNRWDWRERDSSPGGEWGDSYNRLSRRASHLDLRRSRPNRRSTYYGSEAASPERQSSRAISLEALAGTGAKREAERGIELAQMMAEAERLGFSAAEVQAALTQSPASPLSWLRERWPSLCAGVRAAAARLAPNAAISELEARAALARHRGAMWPAVTECVERHKRQFEQLMTALFSRNPTNMLSSILAEDSSDEFEAPTPPRFQDDDWMYLPLNVNINDYEREANYLENNVNQDQSTTENKEDVAKKLKMLLQEAGVPAIDEKLLLQGLLAGKPLFEPQANISASPKPQSIDLDLSENDFIDAYNALTRSSPLPNINKTNSNINSTETFNGNKIVTNEDLRKEEIIVGTTNGRTEFVNEITIQNTQFQTISNPIIDNKQSSKVNQNRNSPTKSDQNEKNIVDKSNTKISSNENLINANSLNLNAQNVNKNKSAINSNTSHFEKSNKSEENISNRNNQRQIEEKSNLNDIVDTTQRLIQQMKEEINSDINSIDDRTMSHSEGESSTDETNDEQESSYSDTEERTENMTSDEKEMTSSEDESPSEKQAVQGNMTSSEENDNFEEALDHVESQLEDFKHANIEMLDSIARTLQEEHTFTVEVDETIKNNVPVPLKKEDMNNNVFVAVNSFEEIYEELSTQNNVDESVSNKSEINTNVEEVVIPKNIELFAREALIFSVMQTITPTKLVISENVLPILNAKLETVPESSSVKVTTQQQTSQELTTNSNELQVKLESPEKEIQPILKQAVITEAENELPDNFPAPETLNVEEPQLSLPDANEQTEPKLLNISENNNNSVNSIGDTHTNSEEAINGQNIVQIPENSSNDNSINKNTIASKSNIPKLVRVIPNNKIKNDKISPKLIVSKVPVRRTSIKQYPAPAPPKSHFGNIQSGHVKQLQTRLFNNKTVSVKPQNPTSSETIDVKPSTSTMSKKKPAPPPPIQVKQEKQPSPSKILTTPKEKKPFFRETCRTEDEWTDSDSDDSQMQIIRPVEEPKQSPPSPPPPITVRRVSGQIIDLAKVRLPEGSPERQARMLLAEGATETWEQAQLAVELISRGAEPPAALLAALECVDLSSALAYLYQDCELCASRLPEHEMVSMLRCTHRCCRECAHHYFTVQITERSIADCVCPYCKLPELENLPEDAWLEYFAHLDILLKTLLDVDVHELFQRKQTLYLYPRAWLQLRDRTLARDPNFRWCMECSSGFFVHPKQKKIRCPECRSISCAGCRKPWNSNHEGLSCEQYTAWLEDNDPERSMTAIQQHLRDNGLECPRCHFKYSLSRGGCMHFTCTQCKYEFCYGCGKPFTMGARCGLSDYCAKLGLHAHHPRN</sequence>
<feature type="compositionally biased region" description="Pro residues" evidence="9">
    <location>
        <begin position="70"/>
        <end position="82"/>
    </location>
</feature>
<dbReference type="PROSITE" id="PS50089">
    <property type="entry name" value="ZF_RING_2"/>
    <property type="match status" value="1"/>
</dbReference>
<dbReference type="CDD" id="cd20351">
    <property type="entry name" value="Rcat_RBR_HOIP"/>
    <property type="match status" value="1"/>
</dbReference>
<dbReference type="Gene3D" id="3.30.40.10">
    <property type="entry name" value="Zinc/RING finger domain, C3HC4 (zinc finger)"/>
    <property type="match status" value="1"/>
</dbReference>
<evidence type="ECO:0000313" key="13">
    <source>
        <dbReference type="Proteomes" id="UP000814243"/>
    </source>
</evidence>
<feature type="compositionally biased region" description="Polar residues" evidence="9">
    <location>
        <begin position="642"/>
        <end position="663"/>
    </location>
</feature>
<feature type="compositionally biased region" description="Basic and acidic residues" evidence="9">
    <location>
        <begin position="428"/>
        <end position="439"/>
    </location>
</feature>
<feature type="compositionally biased region" description="Basic and acidic residues" evidence="9">
    <location>
        <begin position="613"/>
        <end position="627"/>
    </location>
</feature>
<keyword evidence="6" id="KW-0833">Ubl conjugation pathway</keyword>
<evidence type="ECO:0000256" key="4">
    <source>
        <dbReference type="ARBA" id="ARBA00022737"/>
    </source>
</evidence>
<keyword evidence="2" id="KW-0808">Transferase</keyword>
<feature type="region of interest" description="Disordered" evidence="9">
    <location>
        <begin position="122"/>
        <end position="180"/>
    </location>
</feature>
<dbReference type="Gene3D" id="2.30.30.380">
    <property type="entry name" value="Zn-finger domain of Sec23/24"/>
    <property type="match status" value="1"/>
</dbReference>
<dbReference type="SMART" id="SM00547">
    <property type="entry name" value="ZnF_RBZ"/>
    <property type="match status" value="1"/>
</dbReference>
<dbReference type="GO" id="GO:0036435">
    <property type="term" value="F:K48-linked polyubiquitin modification-dependent protein binding"/>
    <property type="evidence" value="ECO:0007669"/>
    <property type="project" value="TreeGrafter"/>
</dbReference>
<evidence type="ECO:0000313" key="12">
    <source>
        <dbReference type="EMBL" id="KAH9638677.1"/>
    </source>
</evidence>
<feature type="region of interest" description="Disordered" evidence="9">
    <location>
        <begin position="1649"/>
        <end position="1726"/>
    </location>
</feature>
<dbReference type="SUPFAM" id="SSF57850">
    <property type="entry name" value="RING/U-box"/>
    <property type="match status" value="3"/>
</dbReference>
<evidence type="ECO:0008006" key="14">
    <source>
        <dbReference type="Google" id="ProtNLM"/>
    </source>
</evidence>
<dbReference type="PROSITE" id="PS01358">
    <property type="entry name" value="ZF_RANBP2_1"/>
    <property type="match status" value="1"/>
</dbReference>
<dbReference type="GO" id="GO:0097039">
    <property type="term" value="P:protein linear polyubiquitination"/>
    <property type="evidence" value="ECO:0007669"/>
    <property type="project" value="TreeGrafter"/>
</dbReference>
<dbReference type="InterPro" id="IPR032065">
    <property type="entry name" value="RNF31-UBA"/>
</dbReference>
<feature type="compositionally biased region" description="Basic residues" evidence="9">
    <location>
        <begin position="401"/>
        <end position="410"/>
    </location>
</feature>
<dbReference type="PANTHER" id="PTHR16004:SF2">
    <property type="entry name" value="E3 UBIQUITIN-PROTEIN LIGASE LUBEL"/>
    <property type="match status" value="1"/>
</dbReference>
<evidence type="ECO:0000256" key="7">
    <source>
        <dbReference type="ARBA" id="ARBA00022833"/>
    </source>
</evidence>
<dbReference type="InterPro" id="IPR047542">
    <property type="entry name" value="Rcat_RBR_RNF31-like"/>
</dbReference>
<feature type="compositionally biased region" description="Basic and acidic residues" evidence="9">
    <location>
        <begin position="1"/>
        <end position="10"/>
    </location>
</feature>
<dbReference type="InterPro" id="IPR044066">
    <property type="entry name" value="TRIAD_supradom"/>
</dbReference>
<feature type="domain" description="RING-type" evidence="11">
    <location>
        <begin position="1822"/>
        <end position="2070"/>
    </location>
</feature>
<comment type="caution">
    <text evidence="12">The sequence shown here is derived from an EMBL/GenBank/DDBJ whole genome shotgun (WGS) entry which is preliminary data.</text>
</comment>
<evidence type="ECO:0000256" key="1">
    <source>
        <dbReference type="ARBA" id="ARBA00008278"/>
    </source>
</evidence>
<dbReference type="GO" id="GO:0061630">
    <property type="term" value="F:ubiquitin protein ligase activity"/>
    <property type="evidence" value="ECO:0007669"/>
    <property type="project" value="TreeGrafter"/>
</dbReference>
<dbReference type="Pfam" id="PF01485">
    <property type="entry name" value="IBR"/>
    <property type="match status" value="1"/>
</dbReference>
<dbReference type="InterPro" id="IPR001876">
    <property type="entry name" value="Znf_RanBP2"/>
</dbReference>
<feature type="compositionally biased region" description="Basic and acidic residues" evidence="9">
    <location>
        <begin position="1187"/>
        <end position="1198"/>
    </location>
</feature>
<accession>A0A922MMD3</accession>
<evidence type="ECO:0000256" key="2">
    <source>
        <dbReference type="ARBA" id="ARBA00022679"/>
    </source>
</evidence>
<dbReference type="PANTHER" id="PTHR16004">
    <property type="entry name" value="RING FINGER PROTEIN 31-RELATED"/>
    <property type="match status" value="1"/>
</dbReference>
<dbReference type="InterPro" id="IPR047541">
    <property type="entry name" value="RNF31_RBR_mRING-HC-like"/>
</dbReference>
<keyword evidence="4" id="KW-0677">Repeat</keyword>
<organism evidence="12 13">
    <name type="scientific">Spodoptera exigua</name>
    <name type="common">Beet armyworm</name>
    <name type="synonym">Noctua fulgens</name>
    <dbReference type="NCBI Taxonomy" id="7107"/>
    <lineage>
        <taxon>Eukaryota</taxon>
        <taxon>Metazoa</taxon>
        <taxon>Ecdysozoa</taxon>
        <taxon>Arthropoda</taxon>
        <taxon>Hexapoda</taxon>
        <taxon>Insecta</taxon>
        <taxon>Pterygota</taxon>
        <taxon>Neoptera</taxon>
        <taxon>Endopterygota</taxon>
        <taxon>Lepidoptera</taxon>
        <taxon>Glossata</taxon>
        <taxon>Ditrysia</taxon>
        <taxon>Noctuoidea</taxon>
        <taxon>Noctuidae</taxon>
        <taxon>Amphipyrinae</taxon>
        <taxon>Spodoptera</taxon>
    </lineage>
</organism>
<dbReference type="Pfam" id="PF22191">
    <property type="entry name" value="IBR_1"/>
    <property type="match status" value="1"/>
</dbReference>
<evidence type="ECO:0000256" key="8">
    <source>
        <dbReference type="PROSITE-ProRule" id="PRU00175"/>
    </source>
</evidence>
<dbReference type="EMBL" id="JACEFF010000377">
    <property type="protein sequence ID" value="KAH9638677.1"/>
    <property type="molecule type" value="Genomic_DNA"/>
</dbReference>
<dbReference type="GO" id="GO:0071797">
    <property type="term" value="C:LUBAC complex"/>
    <property type="evidence" value="ECO:0007669"/>
    <property type="project" value="InterPro"/>
</dbReference>
<reference evidence="12" key="1">
    <citation type="journal article" date="2021" name="G3 (Bethesda)">
        <title>Genome and transcriptome analysis of the beet armyworm Spodoptera exigua reveals targets for pest control. .</title>
        <authorList>
            <person name="Simon S."/>
            <person name="Breeschoten T."/>
            <person name="Jansen H.J."/>
            <person name="Dirks R.P."/>
            <person name="Schranz M.E."/>
            <person name="Ros V.I.D."/>
        </authorList>
    </citation>
    <scope>NUCLEOTIDE SEQUENCE</scope>
    <source>
        <strain evidence="12">TB_SE_WUR_2020</strain>
    </source>
</reference>
<feature type="compositionally biased region" description="Polar residues" evidence="9">
    <location>
        <begin position="675"/>
        <end position="700"/>
    </location>
</feature>
<proteinExistence type="inferred from homology"/>
<feature type="compositionally biased region" description="Polar residues" evidence="9">
    <location>
        <begin position="1119"/>
        <end position="1140"/>
    </location>
</feature>
<feature type="region of interest" description="Disordered" evidence="9">
    <location>
        <begin position="1231"/>
        <end position="1307"/>
    </location>
</feature>
<keyword evidence="3" id="KW-0479">Metal-binding</keyword>
<feature type="compositionally biased region" description="Basic and acidic residues" evidence="9">
    <location>
        <begin position="1238"/>
        <end position="1248"/>
    </location>
</feature>
<feature type="compositionally biased region" description="Acidic residues" evidence="9">
    <location>
        <begin position="1250"/>
        <end position="1260"/>
    </location>
</feature>
<feature type="compositionally biased region" description="Polar residues" evidence="9">
    <location>
        <begin position="1649"/>
        <end position="1663"/>
    </location>
</feature>
<feature type="compositionally biased region" description="Basic and acidic residues" evidence="9">
    <location>
        <begin position="1266"/>
        <end position="1281"/>
    </location>
</feature>
<feature type="compositionally biased region" description="Basic and acidic residues" evidence="9">
    <location>
        <begin position="510"/>
        <end position="524"/>
    </location>
</feature>
<feature type="region of interest" description="Disordered" evidence="9">
    <location>
        <begin position="496"/>
        <end position="805"/>
    </location>
</feature>
<dbReference type="Gene3D" id="1.10.8.10">
    <property type="entry name" value="DNA helicase RuvA subunit, C-terminal domain"/>
    <property type="match status" value="1"/>
</dbReference>
<dbReference type="InterPro" id="IPR013083">
    <property type="entry name" value="Znf_RING/FYVE/PHD"/>
</dbReference>
<dbReference type="Pfam" id="PF16678">
    <property type="entry name" value="UBA_HOIP"/>
    <property type="match status" value="1"/>
</dbReference>
<protein>
    <recommendedName>
        <fullName evidence="14">RBR-type E3 ubiquitin transferase</fullName>
    </recommendedName>
</protein>
<dbReference type="InterPro" id="IPR002867">
    <property type="entry name" value="IBR_dom"/>
</dbReference>
<dbReference type="InterPro" id="IPR026254">
    <property type="entry name" value="RNF31-like"/>
</dbReference>
<dbReference type="SMART" id="SM00647">
    <property type="entry name" value="IBR"/>
    <property type="match status" value="2"/>
</dbReference>
<keyword evidence="7" id="KW-0862">Zinc</keyword>
<name>A0A922MMD3_SPOEX</name>
<evidence type="ECO:0000259" key="10">
    <source>
        <dbReference type="PROSITE" id="PS50089"/>
    </source>
</evidence>
<feature type="compositionally biased region" description="Polar residues" evidence="9">
    <location>
        <begin position="1290"/>
        <end position="1301"/>
    </location>
</feature>
<comment type="similarity">
    <text evidence="1">Belongs to the RBR family.</text>
</comment>
<evidence type="ECO:0000256" key="3">
    <source>
        <dbReference type="ARBA" id="ARBA00022723"/>
    </source>
</evidence>
<feature type="compositionally biased region" description="Basic and acidic residues" evidence="9">
    <location>
        <begin position="1141"/>
        <end position="1152"/>
    </location>
</feature>
<dbReference type="GO" id="GO:0070530">
    <property type="term" value="F:K63-linked polyubiquitin modification-dependent protein binding"/>
    <property type="evidence" value="ECO:0007669"/>
    <property type="project" value="TreeGrafter"/>
</dbReference>
<feature type="compositionally biased region" description="Basic and acidic residues" evidence="9">
    <location>
        <begin position="1701"/>
        <end position="1716"/>
    </location>
</feature>
<keyword evidence="5 8" id="KW-0863">Zinc-finger</keyword>
<dbReference type="Proteomes" id="UP000814243">
    <property type="component" value="Unassembled WGS sequence"/>
</dbReference>
<feature type="region of interest" description="Disordered" evidence="9">
    <location>
        <begin position="356"/>
        <end position="454"/>
    </location>
</feature>
<feature type="compositionally biased region" description="Polar residues" evidence="9">
    <location>
        <begin position="544"/>
        <end position="564"/>
    </location>
</feature>
<dbReference type="CDD" id="cd20337">
    <property type="entry name" value="BRcat_RBR_HOIP"/>
    <property type="match status" value="1"/>
</dbReference>
<evidence type="ECO:0000256" key="5">
    <source>
        <dbReference type="ARBA" id="ARBA00022771"/>
    </source>
</evidence>
<feature type="compositionally biased region" description="Basic and acidic residues" evidence="9">
    <location>
        <begin position="716"/>
        <end position="726"/>
    </location>
</feature>
<feature type="compositionally biased region" description="Basic and acidic residues" evidence="9">
    <location>
        <begin position="584"/>
        <end position="595"/>
    </location>
</feature>
<evidence type="ECO:0000256" key="6">
    <source>
        <dbReference type="ARBA" id="ARBA00022786"/>
    </source>
</evidence>
<dbReference type="PROSITE" id="PS51873">
    <property type="entry name" value="TRIAD"/>
    <property type="match status" value="1"/>
</dbReference>
<evidence type="ECO:0000256" key="9">
    <source>
        <dbReference type="SAM" id="MobiDB-lite"/>
    </source>
</evidence>
<dbReference type="InterPro" id="IPR047543">
    <property type="entry name" value="Bbox1_RNF31-like"/>
</dbReference>
<feature type="region of interest" description="Disordered" evidence="9">
    <location>
        <begin position="1119"/>
        <end position="1156"/>
    </location>
</feature>
<dbReference type="InterPro" id="IPR001841">
    <property type="entry name" value="Znf_RING"/>
</dbReference>
<gene>
    <name evidence="12" type="ORF">HF086_013949</name>
</gene>
<feature type="region of interest" description="Disordered" evidence="9">
    <location>
        <begin position="1"/>
        <end position="84"/>
    </location>
</feature>
<dbReference type="InterPro" id="IPR047540">
    <property type="entry name" value="BRcat_RBR_RNF31-like"/>
</dbReference>
<feature type="compositionally biased region" description="Pro residues" evidence="9">
    <location>
        <begin position="144"/>
        <end position="155"/>
    </location>
</feature>
<feature type="region of interest" description="Disordered" evidence="9">
    <location>
        <begin position="1180"/>
        <end position="1214"/>
    </location>
</feature>
<feature type="compositionally biased region" description="Low complexity" evidence="9">
    <location>
        <begin position="380"/>
        <end position="397"/>
    </location>
</feature>
<dbReference type="CDD" id="cd19815">
    <property type="entry name" value="Bbox1_HOIP"/>
    <property type="match status" value="1"/>
</dbReference>
<evidence type="ECO:0000259" key="11">
    <source>
        <dbReference type="PROSITE" id="PS51873"/>
    </source>
</evidence>
<feature type="domain" description="RING-type" evidence="10">
    <location>
        <begin position="1826"/>
        <end position="1875"/>
    </location>
</feature>
<dbReference type="GO" id="GO:1990450">
    <property type="term" value="F:linear polyubiquitin binding"/>
    <property type="evidence" value="ECO:0007669"/>
    <property type="project" value="TreeGrafter"/>
</dbReference>
<feature type="compositionally biased region" description="Basic and acidic residues" evidence="9">
    <location>
        <begin position="565"/>
        <end position="576"/>
    </location>
</feature>
<dbReference type="CDD" id="cd16631">
    <property type="entry name" value="mRING-HC-C4C4_RBR_HOIP"/>
    <property type="match status" value="1"/>
</dbReference>
<dbReference type="GO" id="GO:0008270">
    <property type="term" value="F:zinc ion binding"/>
    <property type="evidence" value="ECO:0007669"/>
    <property type="project" value="UniProtKB-KW"/>
</dbReference>